<dbReference type="GO" id="GO:0007165">
    <property type="term" value="P:signal transduction"/>
    <property type="evidence" value="ECO:0007669"/>
    <property type="project" value="InterPro"/>
</dbReference>
<dbReference type="SMART" id="SM00314">
    <property type="entry name" value="RA"/>
    <property type="match status" value="2"/>
</dbReference>
<protein>
    <recommendedName>
        <fullName evidence="1">Ras-associating domain-containing protein</fullName>
    </recommendedName>
</protein>
<dbReference type="Pfam" id="PF00788">
    <property type="entry name" value="RA"/>
    <property type="match status" value="2"/>
</dbReference>
<feature type="domain" description="Ras-associating" evidence="1">
    <location>
        <begin position="47"/>
        <end position="114"/>
    </location>
</feature>
<dbReference type="InterPro" id="IPR000159">
    <property type="entry name" value="RA_dom"/>
</dbReference>
<dbReference type="GO" id="GO:0045743">
    <property type="term" value="P:positive regulation of fibroblast growth factor receptor signaling pathway"/>
    <property type="evidence" value="ECO:0007669"/>
    <property type="project" value="TreeGrafter"/>
</dbReference>
<dbReference type="AlphaFoldDB" id="A0A7R9GS36"/>
<dbReference type="PANTHER" id="PTHR21298">
    <property type="entry name" value="GH01721P"/>
    <property type="match status" value="1"/>
</dbReference>
<dbReference type="InterPro" id="IPR029071">
    <property type="entry name" value="Ubiquitin-like_domsf"/>
</dbReference>
<organism evidence="2">
    <name type="scientific">Timema cristinae</name>
    <name type="common">Walking stick</name>
    <dbReference type="NCBI Taxonomy" id="61476"/>
    <lineage>
        <taxon>Eukaryota</taxon>
        <taxon>Metazoa</taxon>
        <taxon>Ecdysozoa</taxon>
        <taxon>Arthropoda</taxon>
        <taxon>Hexapoda</taxon>
        <taxon>Insecta</taxon>
        <taxon>Pterygota</taxon>
        <taxon>Neoptera</taxon>
        <taxon>Polyneoptera</taxon>
        <taxon>Phasmatodea</taxon>
        <taxon>Timematodea</taxon>
        <taxon>Timematoidea</taxon>
        <taxon>Timematidae</taxon>
        <taxon>Timema</taxon>
    </lineage>
</organism>
<dbReference type="PROSITE" id="PS50200">
    <property type="entry name" value="RA"/>
    <property type="match status" value="2"/>
</dbReference>
<sequence>MKCTRNSVGIGLGNPAGESLWINHHRECTQPGLKSWTASSPQLLNTTIKVYAKCLRPDIEYKTLSITFQTSCREVVTSLLNKYRMRHRDPNLFYLTMEVTVRKAGFGGGIRRVPTISVCGTVAAIRYHTATILLQYRYCPGTVRVRYYAGVRTVLVLDEEARPAALQSCHPRGDSRFSLQTRRGGLVKIYDSILMPASQYKSLLISDRTTVDELIQILLSCYNSKEQVEQFSLYEVCKSQEYQRKLHPDDCPLQVQQCWGSPSEFHFLIRRNLDFRPCRKTRKLLGPWTPELPTIPCSSRQNQPAPIQSSLVSDSLAKQRSSSSYTDYENYFYI</sequence>
<accession>A0A7R9GS36</accession>
<dbReference type="SUPFAM" id="SSF54236">
    <property type="entry name" value="Ubiquitin-like"/>
    <property type="match status" value="2"/>
</dbReference>
<proteinExistence type="predicted"/>
<name>A0A7R9GS36_TIMCR</name>
<dbReference type="EMBL" id="OC317028">
    <property type="protein sequence ID" value="CAD7394638.1"/>
    <property type="molecule type" value="Genomic_DNA"/>
</dbReference>
<gene>
    <name evidence="2" type="ORF">TCEB3V08_LOCUS2557</name>
</gene>
<dbReference type="PANTHER" id="PTHR21298:SF2">
    <property type="entry name" value="GH01721P"/>
    <property type="match status" value="1"/>
</dbReference>
<evidence type="ECO:0000259" key="1">
    <source>
        <dbReference type="PROSITE" id="PS50200"/>
    </source>
</evidence>
<reference evidence="2" key="1">
    <citation type="submission" date="2020-11" db="EMBL/GenBank/DDBJ databases">
        <authorList>
            <person name="Tran Van P."/>
        </authorList>
    </citation>
    <scope>NUCLEOTIDE SEQUENCE</scope>
</reference>
<dbReference type="GO" id="GO:0045742">
    <property type="term" value="P:positive regulation of epidermal growth factor receptor signaling pathway"/>
    <property type="evidence" value="ECO:0007669"/>
    <property type="project" value="TreeGrafter"/>
</dbReference>
<dbReference type="Gene3D" id="3.10.20.90">
    <property type="entry name" value="Phosphatidylinositol 3-kinase Catalytic Subunit, Chain A, domain 1"/>
    <property type="match status" value="2"/>
</dbReference>
<feature type="domain" description="Ras-associating" evidence="1">
    <location>
        <begin position="183"/>
        <end position="274"/>
    </location>
</feature>
<evidence type="ECO:0000313" key="2">
    <source>
        <dbReference type="EMBL" id="CAD7394638.1"/>
    </source>
</evidence>
<dbReference type="CDD" id="cd17043">
    <property type="entry name" value="RA"/>
    <property type="match status" value="1"/>
</dbReference>